<sequence>MKASGCEVELPKEPLHQPGGLRVPRYRCFASVATKLARSIAWREVEPRSVVCCSRWTSTAPIRRLQDRSAATTRARPAGTERARTAVVAGQGPDITVYDAVVLPSDHGPVVDLCQDATPGPPATNVQDGNLFTGENPASNASMADVMSAALAN</sequence>
<evidence type="ECO:0000313" key="2">
    <source>
        <dbReference type="Proteomes" id="UP001500280"/>
    </source>
</evidence>
<gene>
    <name evidence="1" type="ORF">GCM10009745_71060</name>
</gene>
<protein>
    <submittedName>
        <fullName evidence="1">Uncharacterized protein</fullName>
    </submittedName>
</protein>
<accession>A0ABP4UYA4</accession>
<proteinExistence type="predicted"/>
<keyword evidence="2" id="KW-1185">Reference proteome</keyword>
<evidence type="ECO:0000313" key="1">
    <source>
        <dbReference type="EMBL" id="GAA1712627.1"/>
    </source>
</evidence>
<reference evidence="2" key="1">
    <citation type="journal article" date="2019" name="Int. J. Syst. Evol. Microbiol.">
        <title>The Global Catalogue of Microorganisms (GCM) 10K type strain sequencing project: providing services to taxonomists for standard genome sequencing and annotation.</title>
        <authorList>
            <consortium name="The Broad Institute Genomics Platform"/>
            <consortium name="The Broad Institute Genome Sequencing Center for Infectious Disease"/>
            <person name="Wu L."/>
            <person name="Ma J."/>
        </authorList>
    </citation>
    <scope>NUCLEOTIDE SEQUENCE [LARGE SCALE GENOMIC DNA]</scope>
    <source>
        <strain evidence="2">JCM 14307</strain>
    </source>
</reference>
<name>A0ABP4UYA4_9ACTN</name>
<organism evidence="1 2">
    <name type="scientific">Kribbella yunnanensis</name>
    <dbReference type="NCBI Taxonomy" id="190194"/>
    <lineage>
        <taxon>Bacteria</taxon>
        <taxon>Bacillati</taxon>
        <taxon>Actinomycetota</taxon>
        <taxon>Actinomycetes</taxon>
        <taxon>Propionibacteriales</taxon>
        <taxon>Kribbellaceae</taxon>
        <taxon>Kribbella</taxon>
    </lineage>
</organism>
<dbReference type="Proteomes" id="UP001500280">
    <property type="component" value="Unassembled WGS sequence"/>
</dbReference>
<comment type="caution">
    <text evidence="1">The sequence shown here is derived from an EMBL/GenBank/DDBJ whole genome shotgun (WGS) entry which is preliminary data.</text>
</comment>
<dbReference type="EMBL" id="BAAANF010000023">
    <property type="protein sequence ID" value="GAA1712627.1"/>
    <property type="molecule type" value="Genomic_DNA"/>
</dbReference>